<reference evidence="2 3" key="1">
    <citation type="submission" date="2021-06" db="EMBL/GenBank/DDBJ databases">
        <authorList>
            <person name="Palmer J.M."/>
        </authorList>
    </citation>
    <scope>NUCLEOTIDE SEQUENCE [LARGE SCALE GENOMIC DNA]</scope>
    <source>
        <strain evidence="2 3">AS_MEX2019</strain>
        <tissue evidence="2">Muscle</tissue>
    </source>
</reference>
<feature type="non-terminal residue" evidence="2">
    <location>
        <position position="1"/>
    </location>
</feature>
<evidence type="ECO:0000313" key="2">
    <source>
        <dbReference type="EMBL" id="MEQ2295547.1"/>
    </source>
</evidence>
<keyword evidence="3" id="KW-1185">Reference proteome</keyword>
<feature type="transmembrane region" description="Helical" evidence="1">
    <location>
        <begin position="12"/>
        <end position="33"/>
    </location>
</feature>
<protein>
    <submittedName>
        <fullName evidence="2">Uncharacterized protein</fullName>
    </submittedName>
</protein>
<evidence type="ECO:0000313" key="3">
    <source>
        <dbReference type="Proteomes" id="UP001469553"/>
    </source>
</evidence>
<accession>A0ABV0YPQ9</accession>
<comment type="caution">
    <text evidence="2">The sequence shown here is derived from an EMBL/GenBank/DDBJ whole genome shotgun (WGS) entry which is preliminary data.</text>
</comment>
<gene>
    <name evidence="2" type="ORF">AMECASPLE_015617</name>
</gene>
<keyword evidence="1" id="KW-0812">Transmembrane</keyword>
<keyword evidence="1" id="KW-0472">Membrane</keyword>
<organism evidence="2 3">
    <name type="scientific">Ameca splendens</name>
    <dbReference type="NCBI Taxonomy" id="208324"/>
    <lineage>
        <taxon>Eukaryota</taxon>
        <taxon>Metazoa</taxon>
        <taxon>Chordata</taxon>
        <taxon>Craniata</taxon>
        <taxon>Vertebrata</taxon>
        <taxon>Euteleostomi</taxon>
        <taxon>Actinopterygii</taxon>
        <taxon>Neopterygii</taxon>
        <taxon>Teleostei</taxon>
        <taxon>Neoteleostei</taxon>
        <taxon>Acanthomorphata</taxon>
        <taxon>Ovalentaria</taxon>
        <taxon>Atherinomorphae</taxon>
        <taxon>Cyprinodontiformes</taxon>
        <taxon>Goodeidae</taxon>
        <taxon>Ameca</taxon>
    </lineage>
</organism>
<sequence length="106" mass="11277">AIVSSEQNPVIIIAVVAVAGTIILVFMVFGFIIGRRHCGYSKADQEGDEELYFQSQPGSIKPASAVDWLDSVLEMKKSGHHKSKTVTAAGEGVKGSPGCKGKFLKI</sequence>
<evidence type="ECO:0000256" key="1">
    <source>
        <dbReference type="SAM" id="Phobius"/>
    </source>
</evidence>
<proteinExistence type="predicted"/>
<keyword evidence="1" id="KW-1133">Transmembrane helix</keyword>
<dbReference type="Proteomes" id="UP001469553">
    <property type="component" value="Unassembled WGS sequence"/>
</dbReference>
<dbReference type="EMBL" id="JAHRIP010038725">
    <property type="protein sequence ID" value="MEQ2295547.1"/>
    <property type="molecule type" value="Genomic_DNA"/>
</dbReference>
<name>A0ABV0YPQ9_9TELE</name>